<reference evidence="1" key="2">
    <citation type="submission" date="2015-06" db="UniProtKB">
        <authorList>
            <consortium name="EnsemblPlants"/>
        </authorList>
    </citation>
    <scope>IDENTIFICATION</scope>
    <source>
        <strain evidence="1">DM1-3 516 R44</strain>
    </source>
</reference>
<proteinExistence type="predicted"/>
<organism evidence="1 2">
    <name type="scientific">Solanum tuberosum</name>
    <name type="common">Potato</name>
    <dbReference type="NCBI Taxonomy" id="4113"/>
    <lineage>
        <taxon>Eukaryota</taxon>
        <taxon>Viridiplantae</taxon>
        <taxon>Streptophyta</taxon>
        <taxon>Embryophyta</taxon>
        <taxon>Tracheophyta</taxon>
        <taxon>Spermatophyta</taxon>
        <taxon>Magnoliopsida</taxon>
        <taxon>eudicotyledons</taxon>
        <taxon>Gunneridae</taxon>
        <taxon>Pentapetalae</taxon>
        <taxon>asterids</taxon>
        <taxon>lamiids</taxon>
        <taxon>Solanales</taxon>
        <taxon>Solanaceae</taxon>
        <taxon>Solanoideae</taxon>
        <taxon>Solaneae</taxon>
        <taxon>Solanum</taxon>
    </lineage>
</organism>
<evidence type="ECO:0000313" key="2">
    <source>
        <dbReference type="Proteomes" id="UP000011115"/>
    </source>
</evidence>
<name>M1CY13_SOLTU</name>
<keyword evidence="2" id="KW-1185">Reference proteome</keyword>
<dbReference type="PaxDb" id="4113-PGSC0003DMT400077201"/>
<accession>M1CY13</accession>
<protein>
    <submittedName>
        <fullName evidence="1">Endo-1,4-beta-glucanase</fullName>
    </submittedName>
</protein>
<dbReference type="Proteomes" id="UP000011115">
    <property type="component" value="Unassembled WGS sequence"/>
</dbReference>
<evidence type="ECO:0000313" key="1">
    <source>
        <dbReference type="EnsemblPlants" id="PGSC0003DMT400077201"/>
    </source>
</evidence>
<dbReference type="EnsemblPlants" id="PGSC0003DMT400077201">
    <property type="protein sequence ID" value="PGSC0003DMT400077201"/>
    <property type="gene ID" value="PGSC0003DMG401030024"/>
</dbReference>
<dbReference type="HOGENOM" id="CLU_2675915_0_0_1"/>
<dbReference type="Gramene" id="PGSC0003DMT400077201">
    <property type="protein sequence ID" value="PGSC0003DMT400077201"/>
    <property type="gene ID" value="PGSC0003DMG401030024"/>
</dbReference>
<dbReference type="InParanoid" id="M1CY13"/>
<reference evidence="2" key="1">
    <citation type="journal article" date="2011" name="Nature">
        <title>Genome sequence and analysis of the tuber crop potato.</title>
        <authorList>
            <consortium name="The Potato Genome Sequencing Consortium"/>
        </authorList>
    </citation>
    <scope>NUCLEOTIDE SEQUENCE [LARGE SCALE GENOMIC DNA]</scope>
    <source>
        <strain evidence="2">cv. DM1-3 516 R44</strain>
    </source>
</reference>
<dbReference type="AlphaFoldDB" id="M1CY13"/>
<sequence>MVKFMMNFYVKHHDFTYALLHNILLILLTSNEMVKLWVLIKTTNHSVGMTRDLKPIISSQRLCCKIWTFQAFEPS</sequence>